<dbReference type="Gene3D" id="2.130.10.10">
    <property type="entry name" value="YVTN repeat-like/Quinoprotein amine dehydrogenase"/>
    <property type="match status" value="5"/>
</dbReference>
<dbReference type="InterPro" id="IPR050349">
    <property type="entry name" value="WD_LIS1/nudF_dynein_reg"/>
</dbReference>
<dbReference type="InterPro" id="IPR019775">
    <property type="entry name" value="WD40_repeat_CS"/>
</dbReference>
<feature type="coiled-coil region" evidence="4">
    <location>
        <begin position="92"/>
        <end position="119"/>
    </location>
</feature>
<name>A0A1R2BT19_9CILI</name>
<feature type="repeat" description="WD" evidence="3">
    <location>
        <begin position="714"/>
        <end position="755"/>
    </location>
</feature>
<feature type="repeat" description="WD" evidence="3">
    <location>
        <begin position="844"/>
        <end position="885"/>
    </location>
</feature>
<evidence type="ECO:0000256" key="1">
    <source>
        <dbReference type="ARBA" id="ARBA00022574"/>
    </source>
</evidence>
<evidence type="ECO:0000313" key="6">
    <source>
        <dbReference type="Proteomes" id="UP000187209"/>
    </source>
</evidence>
<evidence type="ECO:0000256" key="2">
    <source>
        <dbReference type="ARBA" id="ARBA00022737"/>
    </source>
</evidence>
<dbReference type="PRINTS" id="PR00320">
    <property type="entry name" value="GPROTEINBRPT"/>
</dbReference>
<dbReference type="Pfam" id="PF00400">
    <property type="entry name" value="WD40"/>
    <property type="match status" value="8"/>
</dbReference>
<dbReference type="InterPro" id="IPR011047">
    <property type="entry name" value="Quinoprotein_ADH-like_sf"/>
</dbReference>
<feature type="repeat" description="WD" evidence="3">
    <location>
        <begin position="391"/>
        <end position="424"/>
    </location>
</feature>
<evidence type="ECO:0000313" key="5">
    <source>
        <dbReference type="EMBL" id="OMJ79894.1"/>
    </source>
</evidence>
<dbReference type="InterPro" id="IPR020472">
    <property type="entry name" value="WD40_PAC1"/>
</dbReference>
<protein>
    <submittedName>
        <fullName evidence="5">Uncharacterized protein</fullName>
    </submittedName>
</protein>
<dbReference type="PROSITE" id="PS50082">
    <property type="entry name" value="WD_REPEATS_2"/>
    <property type="match status" value="8"/>
</dbReference>
<feature type="repeat" description="WD" evidence="3">
    <location>
        <begin position="672"/>
        <end position="713"/>
    </location>
</feature>
<accession>A0A1R2BT19</accession>
<proteinExistence type="predicted"/>
<dbReference type="SMART" id="SM00320">
    <property type="entry name" value="WD40"/>
    <property type="match status" value="14"/>
</dbReference>
<dbReference type="PANTHER" id="PTHR44129">
    <property type="entry name" value="WD REPEAT-CONTAINING PROTEIN POP1"/>
    <property type="match status" value="1"/>
</dbReference>
<keyword evidence="1 3" id="KW-0853">WD repeat</keyword>
<dbReference type="EMBL" id="MPUH01000449">
    <property type="protein sequence ID" value="OMJ79894.1"/>
    <property type="molecule type" value="Genomic_DNA"/>
</dbReference>
<dbReference type="PROSITE" id="PS00678">
    <property type="entry name" value="WD_REPEATS_1"/>
    <property type="match status" value="4"/>
</dbReference>
<dbReference type="CDD" id="cd00200">
    <property type="entry name" value="WD40"/>
    <property type="match status" value="2"/>
</dbReference>
<keyword evidence="6" id="KW-1185">Reference proteome</keyword>
<dbReference type="InterPro" id="IPR036322">
    <property type="entry name" value="WD40_repeat_dom_sf"/>
</dbReference>
<reference evidence="5 6" key="1">
    <citation type="submission" date="2016-11" db="EMBL/GenBank/DDBJ databases">
        <title>The macronuclear genome of Stentor coeruleus: a giant cell with tiny introns.</title>
        <authorList>
            <person name="Slabodnick M."/>
            <person name="Ruby J.G."/>
            <person name="Reiff S.B."/>
            <person name="Swart E.C."/>
            <person name="Gosai S."/>
            <person name="Prabakaran S."/>
            <person name="Witkowska E."/>
            <person name="Larue G.E."/>
            <person name="Fisher S."/>
            <person name="Freeman R.M."/>
            <person name="Gunawardena J."/>
            <person name="Chu W."/>
            <person name="Stover N.A."/>
            <person name="Gregory B.D."/>
            <person name="Nowacki M."/>
            <person name="Derisi J."/>
            <person name="Roy S.W."/>
            <person name="Marshall W.F."/>
            <person name="Sood P."/>
        </authorList>
    </citation>
    <scope>NUCLEOTIDE SEQUENCE [LARGE SCALE GENOMIC DNA]</scope>
    <source>
        <strain evidence="5">WM001</strain>
    </source>
</reference>
<dbReference type="AlphaFoldDB" id="A0A1R2BT19"/>
<dbReference type="SUPFAM" id="SSF50978">
    <property type="entry name" value="WD40 repeat-like"/>
    <property type="match status" value="1"/>
</dbReference>
<dbReference type="OrthoDB" id="538223at2759"/>
<comment type="caution">
    <text evidence="5">The sequence shown here is derived from an EMBL/GenBank/DDBJ whole genome shotgun (WGS) entry which is preliminary data.</text>
</comment>
<sequence length="956" mass="109118">MLKCSICGNIPTRQCSSCNSILLCSECSYFHFDDHMKYNTSCLFEKVQIKLSSKEINLLKIKIRSANEAIDLQKKLIIKETSKATKILKIYIKQAFEILENLRREYNSLNNKIILDENEFIKAKEILKKNLMFEYPCYTQIEGTLTKISKLIQNNLKGANTHIIESEYGLLIQGHTSEINSLVISSDNKYLVSGSGSYLDNGSDNTIRIWNLLERRQELVFQGHTGPVKCVAITSDNKFVISGAEDSTLRIWNLNNKTQEAILFNRKENIASIAISSDDTFIVCGSDNKSIIIWNLITKTKYSIMLEGHFEKVNCVTITTDNEYVVFGSNKVRVLSLRTNQQVIKFKKNYYFINCVAIFKDNCFVASSDFNNSNPEIVIWDLNEEYQEAILQGHKTSIKSIAITKDDLVLVSISNDKIIIMWDLLTYNKQFLLYISDLYDPCIAIANDSSFFVTSSCKCIKLWNFVKRKQIFEFLDHNSVINNIIISEDNHYLVSVSNVVVIWNILEKRQEVLKITPSSIAISIDNRYLVLGNYNISVWNIIEKTYEVELKGHKGIINSVTITDDNRIVISGSDDKSVRLWNLSKKQQIAVLKGHKSKLNAVVLNINNLCFSISLSELILWNLDDKKPPFESLIYKIHAINMEETICIISTSINQTILYIYNLIEKQQVPILEGFKGIVKSVVIASDNNFFVLASSNSSITLWNIPEKRLEAKLKGHLYSVNCIALTSDNRYAISGSDDKSLIIWDLITKEKVAVLIGHDKEINYIEITSTDNFAISSSGSELSDNNIIIWDLVERKLKAKVKKYNSNLSCFAKIGYKDNVVVGYCEGKILILNLRTKKFSLPYKLHTKKIKNVGITEDNKFLVSESDDNTVVVWDFESGKKMAILKIPDNIPFTGVYTSKIYNKVYLSSGFGISAYDIEENTMNHILLFDENFENLYNKDLTYEELLMPQIIYSD</sequence>
<feature type="repeat" description="WD" evidence="3">
    <location>
        <begin position="550"/>
        <end position="591"/>
    </location>
</feature>
<dbReference type="PROSITE" id="PS50294">
    <property type="entry name" value="WD_REPEATS_REGION"/>
    <property type="match status" value="5"/>
</dbReference>
<keyword evidence="4" id="KW-0175">Coiled coil</keyword>
<dbReference type="InterPro" id="IPR001680">
    <property type="entry name" value="WD40_rpt"/>
</dbReference>
<organism evidence="5 6">
    <name type="scientific">Stentor coeruleus</name>
    <dbReference type="NCBI Taxonomy" id="5963"/>
    <lineage>
        <taxon>Eukaryota</taxon>
        <taxon>Sar</taxon>
        <taxon>Alveolata</taxon>
        <taxon>Ciliophora</taxon>
        <taxon>Postciliodesmatophora</taxon>
        <taxon>Heterotrichea</taxon>
        <taxon>Heterotrichida</taxon>
        <taxon>Stentoridae</taxon>
        <taxon>Stentor</taxon>
    </lineage>
</organism>
<dbReference type="InterPro" id="IPR015943">
    <property type="entry name" value="WD40/YVTN_repeat-like_dom_sf"/>
</dbReference>
<evidence type="ECO:0000256" key="4">
    <source>
        <dbReference type="SAM" id="Coils"/>
    </source>
</evidence>
<evidence type="ECO:0000256" key="3">
    <source>
        <dbReference type="PROSITE-ProRule" id="PRU00221"/>
    </source>
</evidence>
<feature type="repeat" description="WD" evidence="3">
    <location>
        <begin position="221"/>
        <end position="262"/>
    </location>
</feature>
<keyword evidence="2" id="KW-0677">Repeat</keyword>
<dbReference type="Proteomes" id="UP000187209">
    <property type="component" value="Unassembled WGS sequence"/>
</dbReference>
<gene>
    <name evidence="5" type="ORF">SteCoe_19980</name>
</gene>
<feature type="repeat" description="WD" evidence="3">
    <location>
        <begin position="172"/>
        <end position="212"/>
    </location>
</feature>
<dbReference type="SUPFAM" id="SSF50998">
    <property type="entry name" value="Quinoprotein alcohol dehydrogenase-like"/>
    <property type="match status" value="1"/>
</dbReference>
<feature type="repeat" description="WD" evidence="3">
    <location>
        <begin position="263"/>
        <end position="296"/>
    </location>
</feature>